<gene>
    <name evidence="1" type="ORF">INT45_004839</name>
</gene>
<dbReference type="Pfam" id="PF00721">
    <property type="entry name" value="TMV_coat"/>
    <property type="match status" value="1"/>
</dbReference>
<reference evidence="1 2" key="1">
    <citation type="submission" date="2020-12" db="EMBL/GenBank/DDBJ databases">
        <title>Metabolic potential, ecology and presence of endohyphal bacteria is reflected in genomic diversity of Mucoromycotina.</title>
        <authorList>
            <person name="Muszewska A."/>
            <person name="Okrasinska A."/>
            <person name="Steczkiewicz K."/>
            <person name="Drgas O."/>
            <person name="Orlowska M."/>
            <person name="Perlinska-Lenart U."/>
            <person name="Aleksandrzak-Piekarczyk T."/>
            <person name="Szatraj K."/>
            <person name="Zielenkiewicz U."/>
            <person name="Pilsyk S."/>
            <person name="Malc E."/>
            <person name="Mieczkowski P."/>
            <person name="Kruszewska J.S."/>
            <person name="Biernat P."/>
            <person name="Pawlowska J."/>
        </authorList>
    </citation>
    <scope>NUCLEOTIDE SEQUENCE [LARGE SCALE GENOMIC DNA]</scope>
    <source>
        <strain evidence="1 2">CBS 142.35</strain>
    </source>
</reference>
<sequence length="163" mass="18462">MYNNWDCKMDVITGHLRWYRTIDLITFVHEVCEFVLGTIGRLSEAYAPKLIHRPCPAQINVRFPHDQLYICEGVGGWSYRINTLLLSLSIVLHPNKLQRRYPEVDTLGDAEMALLASAAEVVGSIERLQDVIDRDSFEQRYEIQWRDMTTASSGTSGPSGSGS</sequence>
<dbReference type="InterPro" id="IPR036417">
    <property type="entry name" value="TMV-like_coat_sf"/>
</dbReference>
<name>A0A8H7RZU2_9FUNG</name>
<evidence type="ECO:0000313" key="2">
    <source>
        <dbReference type="Proteomes" id="UP000646827"/>
    </source>
</evidence>
<dbReference type="EMBL" id="JAEPRB010000172">
    <property type="protein sequence ID" value="KAG2219588.1"/>
    <property type="molecule type" value="Genomic_DNA"/>
</dbReference>
<proteinExistence type="predicted"/>
<dbReference type="Proteomes" id="UP000646827">
    <property type="component" value="Unassembled WGS sequence"/>
</dbReference>
<keyword evidence="2" id="KW-1185">Reference proteome</keyword>
<organism evidence="1 2">
    <name type="scientific">Circinella minor</name>
    <dbReference type="NCBI Taxonomy" id="1195481"/>
    <lineage>
        <taxon>Eukaryota</taxon>
        <taxon>Fungi</taxon>
        <taxon>Fungi incertae sedis</taxon>
        <taxon>Mucoromycota</taxon>
        <taxon>Mucoromycotina</taxon>
        <taxon>Mucoromycetes</taxon>
        <taxon>Mucorales</taxon>
        <taxon>Lichtheimiaceae</taxon>
        <taxon>Circinella</taxon>
    </lineage>
</organism>
<comment type="caution">
    <text evidence="1">The sequence shown here is derived from an EMBL/GenBank/DDBJ whole genome shotgun (WGS) entry which is preliminary data.</text>
</comment>
<dbReference type="GO" id="GO:0005198">
    <property type="term" value="F:structural molecule activity"/>
    <property type="evidence" value="ECO:0007669"/>
    <property type="project" value="InterPro"/>
</dbReference>
<evidence type="ECO:0000313" key="1">
    <source>
        <dbReference type="EMBL" id="KAG2219588.1"/>
    </source>
</evidence>
<dbReference type="OrthoDB" id="2237965at2759"/>
<dbReference type="AlphaFoldDB" id="A0A8H7RZU2"/>
<protein>
    <submittedName>
        <fullName evidence="1">Uncharacterized protein</fullName>
    </submittedName>
</protein>
<dbReference type="InterPro" id="IPR001337">
    <property type="entry name" value="TMV-like_coat"/>
</dbReference>
<accession>A0A8H7RZU2</accession>
<dbReference type="Gene3D" id="1.20.120.70">
    <property type="entry name" value="Tobacco mosaic virus-like, coat protein"/>
    <property type="match status" value="1"/>
</dbReference>